<dbReference type="Proteomes" id="UP001286456">
    <property type="component" value="Unassembled WGS sequence"/>
</dbReference>
<accession>A0AAE0I792</accession>
<dbReference type="EMBL" id="JAUEPO010000006">
    <property type="protein sequence ID" value="KAK3319792.1"/>
    <property type="molecule type" value="Genomic_DNA"/>
</dbReference>
<keyword evidence="2" id="KW-1185">Reference proteome</keyword>
<name>A0AAE0I792_9PEZI</name>
<comment type="caution">
    <text evidence="1">The sequence shown here is derived from an EMBL/GenBank/DDBJ whole genome shotgun (WGS) entry which is preliminary data.</text>
</comment>
<protein>
    <submittedName>
        <fullName evidence="1">Uncharacterized protein</fullName>
    </submittedName>
</protein>
<proteinExistence type="predicted"/>
<reference evidence="1" key="1">
    <citation type="journal article" date="2023" name="Mol. Phylogenet. Evol.">
        <title>Genome-scale phylogeny and comparative genomics of the fungal order Sordariales.</title>
        <authorList>
            <person name="Hensen N."/>
            <person name="Bonometti L."/>
            <person name="Westerberg I."/>
            <person name="Brannstrom I.O."/>
            <person name="Guillou S."/>
            <person name="Cros-Aarteil S."/>
            <person name="Calhoun S."/>
            <person name="Haridas S."/>
            <person name="Kuo A."/>
            <person name="Mondo S."/>
            <person name="Pangilinan J."/>
            <person name="Riley R."/>
            <person name="LaButti K."/>
            <person name="Andreopoulos B."/>
            <person name="Lipzen A."/>
            <person name="Chen C."/>
            <person name="Yan M."/>
            <person name="Daum C."/>
            <person name="Ng V."/>
            <person name="Clum A."/>
            <person name="Steindorff A."/>
            <person name="Ohm R.A."/>
            <person name="Martin F."/>
            <person name="Silar P."/>
            <person name="Natvig D.O."/>
            <person name="Lalanne C."/>
            <person name="Gautier V."/>
            <person name="Ament-Velasquez S.L."/>
            <person name="Kruys A."/>
            <person name="Hutchinson M.I."/>
            <person name="Powell A.J."/>
            <person name="Barry K."/>
            <person name="Miller A.N."/>
            <person name="Grigoriev I.V."/>
            <person name="Debuchy R."/>
            <person name="Gladieux P."/>
            <person name="Hiltunen Thoren M."/>
            <person name="Johannesson H."/>
        </authorList>
    </citation>
    <scope>NUCLEOTIDE SEQUENCE</scope>
    <source>
        <strain evidence="1">SMH4131-1</strain>
    </source>
</reference>
<evidence type="ECO:0000313" key="1">
    <source>
        <dbReference type="EMBL" id="KAK3319792.1"/>
    </source>
</evidence>
<evidence type="ECO:0000313" key="2">
    <source>
        <dbReference type="Proteomes" id="UP001286456"/>
    </source>
</evidence>
<sequence length="153" mass="16785">MVGHCIEITTTLVPLPSFLSLSMSLSLSLSLRLSCRPTIATPALSLSPPPMRCHAHAVPLRRRVRCDAIRPCPPTYPPKEAVAFDHTHSHTQLPSETGCRRKNPAQPVCVCVCYLPICLYLCCIISHKVAHFVSPNHGSPDHANCNVFPMGIR</sequence>
<organism evidence="1 2">
    <name type="scientific">Cercophora scortea</name>
    <dbReference type="NCBI Taxonomy" id="314031"/>
    <lineage>
        <taxon>Eukaryota</taxon>
        <taxon>Fungi</taxon>
        <taxon>Dikarya</taxon>
        <taxon>Ascomycota</taxon>
        <taxon>Pezizomycotina</taxon>
        <taxon>Sordariomycetes</taxon>
        <taxon>Sordariomycetidae</taxon>
        <taxon>Sordariales</taxon>
        <taxon>Lasiosphaeriaceae</taxon>
        <taxon>Cercophora</taxon>
    </lineage>
</organism>
<dbReference type="AlphaFoldDB" id="A0AAE0I792"/>
<gene>
    <name evidence="1" type="ORF">B0T19DRAFT_271747</name>
</gene>
<reference evidence="1" key="2">
    <citation type="submission" date="2023-06" db="EMBL/GenBank/DDBJ databases">
        <authorList>
            <consortium name="Lawrence Berkeley National Laboratory"/>
            <person name="Haridas S."/>
            <person name="Hensen N."/>
            <person name="Bonometti L."/>
            <person name="Westerberg I."/>
            <person name="Brannstrom I.O."/>
            <person name="Guillou S."/>
            <person name="Cros-Aarteil S."/>
            <person name="Calhoun S."/>
            <person name="Kuo A."/>
            <person name="Mondo S."/>
            <person name="Pangilinan J."/>
            <person name="Riley R."/>
            <person name="Labutti K."/>
            <person name="Andreopoulos B."/>
            <person name="Lipzen A."/>
            <person name="Chen C."/>
            <person name="Yanf M."/>
            <person name="Daum C."/>
            <person name="Ng V."/>
            <person name="Clum A."/>
            <person name="Steindorff A."/>
            <person name="Ohm R."/>
            <person name="Martin F."/>
            <person name="Silar P."/>
            <person name="Natvig D."/>
            <person name="Lalanne C."/>
            <person name="Gautier V."/>
            <person name="Ament-Velasquez S.L."/>
            <person name="Kruys A."/>
            <person name="Hutchinson M.I."/>
            <person name="Powell A.J."/>
            <person name="Barry K."/>
            <person name="Miller A.N."/>
            <person name="Grigoriev I.V."/>
            <person name="Debuchy R."/>
            <person name="Gladieux P."/>
            <person name="Thoren M.H."/>
            <person name="Johannesson H."/>
        </authorList>
    </citation>
    <scope>NUCLEOTIDE SEQUENCE</scope>
    <source>
        <strain evidence="1">SMH4131-1</strain>
    </source>
</reference>